<dbReference type="AlphaFoldDB" id="A0A1G2Q737"/>
<keyword evidence="10" id="KW-0460">Magnesium</keyword>
<name>A0A1G2Q737_9BACT</name>
<dbReference type="GO" id="GO:0046872">
    <property type="term" value="F:metal ion binding"/>
    <property type="evidence" value="ECO:0007669"/>
    <property type="project" value="UniProtKB-KW"/>
</dbReference>
<dbReference type="GO" id="GO:0006189">
    <property type="term" value="P:'de novo' IMP biosynthetic process"/>
    <property type="evidence" value="ECO:0007669"/>
    <property type="project" value="UniProtKB-UniPathway"/>
</dbReference>
<dbReference type="SUPFAM" id="SSF56235">
    <property type="entry name" value="N-terminal nucleophile aminohydrolases (Ntn hydrolases)"/>
    <property type="match status" value="1"/>
</dbReference>
<dbReference type="PROSITE" id="PS51278">
    <property type="entry name" value="GATASE_TYPE_2"/>
    <property type="match status" value="1"/>
</dbReference>
<keyword evidence="4 8" id="KW-0328">Glycosyltransferase</keyword>
<evidence type="ECO:0000256" key="6">
    <source>
        <dbReference type="ARBA" id="ARBA00022755"/>
    </source>
</evidence>
<reference evidence="12 13" key="1">
    <citation type="journal article" date="2016" name="Nat. Commun.">
        <title>Thousands of microbial genomes shed light on interconnected biogeochemical processes in an aquifer system.</title>
        <authorList>
            <person name="Anantharaman K."/>
            <person name="Brown C.T."/>
            <person name="Hug L.A."/>
            <person name="Sharon I."/>
            <person name="Castelle C.J."/>
            <person name="Probst A.J."/>
            <person name="Thomas B.C."/>
            <person name="Singh A."/>
            <person name="Wilkins M.J."/>
            <person name="Karaoz U."/>
            <person name="Brodie E.L."/>
            <person name="Williams K.H."/>
            <person name="Hubbard S.S."/>
            <person name="Banfield J.F."/>
        </authorList>
    </citation>
    <scope>NUCLEOTIDE SEQUENCE [LARGE SCALE GENOMIC DNA]</scope>
</reference>
<feature type="domain" description="Glutamine amidotransferase type-2" evidence="11">
    <location>
        <begin position="2"/>
        <end position="252"/>
    </location>
</feature>
<comment type="catalytic activity">
    <reaction evidence="8">
        <text>5-phospho-beta-D-ribosylamine + L-glutamate + diphosphate = 5-phospho-alpha-D-ribose 1-diphosphate + L-glutamine + H2O</text>
        <dbReference type="Rhea" id="RHEA:14905"/>
        <dbReference type="ChEBI" id="CHEBI:15377"/>
        <dbReference type="ChEBI" id="CHEBI:29985"/>
        <dbReference type="ChEBI" id="CHEBI:33019"/>
        <dbReference type="ChEBI" id="CHEBI:58017"/>
        <dbReference type="ChEBI" id="CHEBI:58359"/>
        <dbReference type="ChEBI" id="CHEBI:58681"/>
        <dbReference type="EC" id="2.4.2.14"/>
    </reaction>
</comment>
<evidence type="ECO:0000256" key="9">
    <source>
        <dbReference type="PIRSR" id="PIRSR000485-1"/>
    </source>
</evidence>
<keyword evidence="6 8" id="KW-0658">Purine biosynthesis</keyword>
<feature type="binding site" evidence="10">
    <location>
        <position position="385"/>
    </location>
    <ligand>
        <name>Mg(2+)</name>
        <dbReference type="ChEBI" id="CHEBI:18420"/>
    </ligand>
</feature>
<protein>
    <recommendedName>
        <fullName evidence="3 8">Amidophosphoribosyltransferase</fullName>
        <shortName evidence="8">ATase</shortName>
        <ecNumber evidence="3 8">2.4.2.14</ecNumber>
    </recommendedName>
    <alternativeName>
        <fullName evidence="8">Glutamine phosphoribosylpyrophosphate amidotransferase</fullName>
    </alternativeName>
</protein>
<comment type="similarity">
    <text evidence="2 8">In the C-terminal section; belongs to the purine/pyrimidine phosphoribosyltransferase family.</text>
</comment>
<dbReference type="CDD" id="cd06223">
    <property type="entry name" value="PRTases_typeI"/>
    <property type="match status" value="1"/>
</dbReference>
<comment type="caution">
    <text evidence="12">The sequence shown here is derived from an EMBL/GenBank/DDBJ whole genome shotgun (WGS) entry which is preliminary data.</text>
</comment>
<dbReference type="InterPro" id="IPR005854">
    <property type="entry name" value="PurF"/>
</dbReference>
<dbReference type="InterPro" id="IPR029055">
    <property type="entry name" value="Ntn_hydrolases_N"/>
</dbReference>
<evidence type="ECO:0000313" key="13">
    <source>
        <dbReference type="Proteomes" id="UP000178199"/>
    </source>
</evidence>
<keyword evidence="7" id="KW-0315">Glutamine amidotransferase</keyword>
<evidence type="ECO:0000256" key="7">
    <source>
        <dbReference type="ARBA" id="ARBA00022962"/>
    </source>
</evidence>
<dbReference type="EMBL" id="MHTD01000025">
    <property type="protein sequence ID" value="OHA55721.1"/>
    <property type="molecule type" value="Genomic_DNA"/>
</dbReference>
<sequence>MCGIIGIVNQAPRHQAAPDLYIGLINMQHRGKQGAGIVTYDGRRYYAEKGPGELAQAFIIPSSYEARQKLAQLLASQGNEERWTHILPPTSVSSMLGNSGIGHTRYGTAGISSHLNLQPIEGSFHGEPFFLAHNGNLVNAKRLRQTARLSDGFSDTVVITTILSQSQERNFEQALLGLIRDLEGAFNFMVLYRGFVYAIRDRFGFHPLTIGRREHADGIDNIVASETCALDVLRASRVREVKPGEIVRLEPNGHITTMHFTQDTNIKLDIFEFIYFLRPDSQWYGVEAGQARYQMGRQLALEHPLDVDTIIPIADSGNEAALGYWEGLALRGSRAIFRPWGLFRPHFVSRTFIEPVQSQREQYLRLKFNPRQSQLYNRHVAVVDDSIVRGNTIAATLRLLKEAGVASVSMVVSSPPYRYPDFYGIDTYRIQNELLAQSLNGNTQSVAKSIARRFGLRKLGYLSLVATLKSVSQLSDGWLKSKDFYTGPFTGQYPAGLGDFAT</sequence>
<feature type="active site" description="Nucleophile" evidence="9">
    <location>
        <position position="2"/>
    </location>
</feature>
<accession>A0A1G2Q737</accession>
<dbReference type="Pfam" id="PF13522">
    <property type="entry name" value="GATase_6"/>
    <property type="match status" value="1"/>
</dbReference>
<dbReference type="Proteomes" id="UP000178199">
    <property type="component" value="Unassembled WGS sequence"/>
</dbReference>
<dbReference type="SUPFAM" id="SSF53271">
    <property type="entry name" value="PRTase-like"/>
    <property type="match status" value="1"/>
</dbReference>
<dbReference type="Gene3D" id="3.40.50.2020">
    <property type="match status" value="1"/>
</dbReference>
<dbReference type="PIRSF" id="PIRSF000485">
    <property type="entry name" value="Amd_phspho_trans"/>
    <property type="match status" value="1"/>
</dbReference>
<evidence type="ECO:0000256" key="4">
    <source>
        <dbReference type="ARBA" id="ARBA00022676"/>
    </source>
</evidence>
<dbReference type="InterPro" id="IPR000836">
    <property type="entry name" value="PRTase_dom"/>
</dbReference>
<evidence type="ECO:0000256" key="1">
    <source>
        <dbReference type="ARBA" id="ARBA00005209"/>
    </source>
</evidence>
<dbReference type="Gene3D" id="3.60.20.10">
    <property type="entry name" value="Glutamine Phosphoribosylpyrophosphate, subunit 1, domain 1"/>
    <property type="match status" value="1"/>
</dbReference>
<evidence type="ECO:0000256" key="8">
    <source>
        <dbReference type="PIRNR" id="PIRNR000485"/>
    </source>
</evidence>
<comment type="cofactor">
    <cofactor evidence="10">
        <name>Mg(2+)</name>
        <dbReference type="ChEBI" id="CHEBI:18420"/>
    </cofactor>
    <text evidence="10">Binds 1 Mg(2+) ion per subunit.</text>
</comment>
<comment type="pathway">
    <text evidence="1 8">Purine metabolism; IMP biosynthesis via de novo pathway; N(1)-(5-phospho-D-ribosyl)glycinamide from 5-phospho-alpha-D-ribose 1-diphosphate: step 1/2.</text>
</comment>
<dbReference type="InterPro" id="IPR017932">
    <property type="entry name" value="GATase_2_dom"/>
</dbReference>
<keyword evidence="10" id="KW-0479">Metal-binding</keyword>
<keyword evidence="5 8" id="KW-0808">Transferase</keyword>
<dbReference type="GO" id="GO:0004044">
    <property type="term" value="F:amidophosphoribosyltransferase activity"/>
    <property type="evidence" value="ECO:0007669"/>
    <property type="project" value="UniProtKB-EC"/>
</dbReference>
<feature type="binding site" evidence="10">
    <location>
        <position position="316"/>
    </location>
    <ligand>
        <name>Mg(2+)</name>
        <dbReference type="ChEBI" id="CHEBI:18420"/>
    </ligand>
</feature>
<organism evidence="12 13">
    <name type="scientific">Candidatus Veblenbacteria bacterium RIFOXYC1_FULL_42_9</name>
    <dbReference type="NCBI Taxonomy" id="1802427"/>
    <lineage>
        <taxon>Bacteria</taxon>
        <taxon>Candidatus Vebleniibacteriota</taxon>
    </lineage>
</organism>
<gene>
    <name evidence="12" type="ORF">A2429_03245</name>
</gene>
<evidence type="ECO:0000313" key="12">
    <source>
        <dbReference type="EMBL" id="OHA55721.1"/>
    </source>
</evidence>
<evidence type="ECO:0000256" key="10">
    <source>
        <dbReference type="PIRSR" id="PIRSR000485-2"/>
    </source>
</evidence>
<dbReference type="PANTHER" id="PTHR11907">
    <property type="entry name" value="AMIDOPHOSPHORIBOSYLTRANSFERASE"/>
    <property type="match status" value="1"/>
</dbReference>
<dbReference type="GO" id="GO:0009113">
    <property type="term" value="P:purine nucleobase biosynthetic process"/>
    <property type="evidence" value="ECO:0007669"/>
    <property type="project" value="InterPro"/>
</dbReference>
<evidence type="ECO:0000256" key="3">
    <source>
        <dbReference type="ARBA" id="ARBA00011941"/>
    </source>
</evidence>
<dbReference type="EC" id="2.4.2.14" evidence="3 8"/>
<dbReference type="UniPathway" id="UPA00074">
    <property type="reaction ID" value="UER00124"/>
</dbReference>
<dbReference type="InterPro" id="IPR029057">
    <property type="entry name" value="PRTase-like"/>
</dbReference>
<feature type="binding site" evidence="10">
    <location>
        <position position="384"/>
    </location>
    <ligand>
        <name>Mg(2+)</name>
        <dbReference type="ChEBI" id="CHEBI:18420"/>
    </ligand>
</feature>
<proteinExistence type="inferred from homology"/>
<evidence type="ECO:0000259" key="11">
    <source>
        <dbReference type="PROSITE" id="PS51278"/>
    </source>
</evidence>
<evidence type="ECO:0000256" key="5">
    <source>
        <dbReference type="ARBA" id="ARBA00022679"/>
    </source>
</evidence>
<evidence type="ECO:0000256" key="2">
    <source>
        <dbReference type="ARBA" id="ARBA00010138"/>
    </source>
</evidence>